<dbReference type="OrthoDB" id="9786302at2"/>
<protein>
    <recommendedName>
        <fullName evidence="4">Integral membrane protein</fullName>
    </recommendedName>
</protein>
<evidence type="ECO:0000313" key="3">
    <source>
        <dbReference type="Proteomes" id="UP000067399"/>
    </source>
</evidence>
<feature type="transmembrane region" description="Helical" evidence="1">
    <location>
        <begin position="53"/>
        <end position="73"/>
    </location>
</feature>
<dbReference type="AlphaFoldDB" id="A0A0P0USQ8"/>
<sequence>MNTYLLLKSLHILGVVLFLGNIIITGWWKVMADRTKNKQIIAFAQHQVTLTDYVFTLGGVLLVLATGIANAMLHELDYSSIKWLAWGYWLFIASGIIWAAILIPVQIKQARMAKQFSEQEPIPEQYWKLGNLWIVFGTLATLLPLANLYWMVFKPI</sequence>
<keyword evidence="1" id="KW-0472">Membrane</keyword>
<reference evidence="2 3" key="1">
    <citation type="journal article" date="2000" name="Mar. Ecol. Prog. Ser.">
        <title>Phylogenetic characterization of endosymbionts in three hydrothermal vent mussels: influence on host distributions.</title>
        <authorList>
            <person name="Fujiwara Y."/>
            <person name="Takai K."/>
            <person name="Uematsu K."/>
            <person name="Tsuchida S."/>
            <person name="Hunt J.C."/>
            <person name="Hashimoto J."/>
        </authorList>
    </citation>
    <scope>NUCLEOTIDE SEQUENCE [LARGE SCALE GENOMIC DNA]</scope>
    <source>
        <strain evidence="2 3">Myojin Knoll</strain>
    </source>
</reference>
<keyword evidence="3" id="KW-1185">Reference proteome</keyword>
<gene>
    <name evidence="2" type="ORF">BSEPE_0931</name>
</gene>
<dbReference type="STRING" id="1303921.BSEPE_0931"/>
<reference evidence="2 3" key="2">
    <citation type="journal article" date="2016" name="ISME J.">
        <title>Heterogeneous composition of key metabolic gene clusters in a vent mussel symbiont population.</title>
        <authorList>
            <person name="Ikuta T."/>
            <person name="Takaki Y."/>
            <person name="Nagai Y."/>
            <person name="Shimamura S."/>
            <person name="Tsuda M."/>
            <person name="Kawagucci S."/>
            <person name="Aoki Y."/>
            <person name="Inoue K."/>
            <person name="Teruya M."/>
            <person name="Satou K."/>
            <person name="Teruya K."/>
            <person name="Shimoji M."/>
            <person name="Tamotsu H."/>
            <person name="Hirano T."/>
            <person name="Maruyama T."/>
            <person name="Yoshida T."/>
        </authorList>
    </citation>
    <scope>NUCLEOTIDE SEQUENCE [LARGE SCALE GENOMIC DNA]</scope>
    <source>
        <strain evidence="2 3">Myojin Knoll</strain>
    </source>
</reference>
<evidence type="ECO:0008006" key="4">
    <source>
        <dbReference type="Google" id="ProtNLM"/>
    </source>
</evidence>
<dbReference type="Pfam" id="PF10027">
    <property type="entry name" value="DUF2269"/>
    <property type="match status" value="1"/>
</dbReference>
<accession>A0A0P0USQ8</accession>
<keyword evidence="1" id="KW-0812">Transmembrane</keyword>
<dbReference type="EMBL" id="AP013042">
    <property type="protein sequence ID" value="BAS67922.1"/>
    <property type="molecule type" value="Genomic_DNA"/>
</dbReference>
<proteinExistence type="predicted"/>
<feature type="transmembrane region" description="Helical" evidence="1">
    <location>
        <begin position="126"/>
        <end position="150"/>
    </location>
</feature>
<dbReference type="Proteomes" id="UP000067399">
    <property type="component" value="Chromosome"/>
</dbReference>
<dbReference type="KEGG" id="ebh:BSEPE_0931"/>
<name>A0A0P0USQ8_9GAMM</name>
<dbReference type="RefSeq" id="WP_066044621.1">
    <property type="nucleotide sequence ID" value="NZ_AP013042.1"/>
</dbReference>
<feature type="transmembrane region" description="Helical" evidence="1">
    <location>
        <begin position="12"/>
        <end position="32"/>
    </location>
</feature>
<dbReference type="InterPro" id="IPR018729">
    <property type="entry name" value="DUF2269_transmembrane"/>
</dbReference>
<organism evidence="2 3">
    <name type="scientific">endosymbiont of Bathymodiolus septemdierum str. Myojin knoll</name>
    <dbReference type="NCBI Taxonomy" id="1303921"/>
    <lineage>
        <taxon>Bacteria</taxon>
        <taxon>Pseudomonadati</taxon>
        <taxon>Pseudomonadota</taxon>
        <taxon>Gammaproteobacteria</taxon>
        <taxon>sulfur-oxidizing symbionts</taxon>
    </lineage>
</organism>
<feature type="transmembrane region" description="Helical" evidence="1">
    <location>
        <begin position="85"/>
        <end position="105"/>
    </location>
</feature>
<keyword evidence="1" id="KW-1133">Transmembrane helix</keyword>
<evidence type="ECO:0000256" key="1">
    <source>
        <dbReference type="SAM" id="Phobius"/>
    </source>
</evidence>
<evidence type="ECO:0000313" key="2">
    <source>
        <dbReference type="EMBL" id="BAS67922.1"/>
    </source>
</evidence>